<evidence type="ECO:0008006" key="4">
    <source>
        <dbReference type="Google" id="ProtNLM"/>
    </source>
</evidence>
<dbReference type="OrthoDB" id="8478256at2"/>
<organism evidence="2 3">
    <name type="scientific">Hyphomonas pacifica</name>
    <dbReference type="NCBI Taxonomy" id="1280941"/>
    <lineage>
        <taxon>Bacteria</taxon>
        <taxon>Pseudomonadati</taxon>
        <taxon>Pseudomonadota</taxon>
        <taxon>Alphaproteobacteria</taxon>
        <taxon>Hyphomonadales</taxon>
        <taxon>Hyphomonadaceae</taxon>
        <taxon>Hyphomonas</taxon>
    </lineage>
</organism>
<dbReference type="EMBL" id="AWFB01000056">
    <property type="protein sequence ID" value="RAN31298.1"/>
    <property type="molecule type" value="Genomic_DNA"/>
</dbReference>
<evidence type="ECO:0000256" key="1">
    <source>
        <dbReference type="SAM" id="MobiDB-lite"/>
    </source>
</evidence>
<protein>
    <recommendedName>
        <fullName evidence="4">Beta-barrel assembly machine subunit BamF</fullName>
    </recommendedName>
</protein>
<name>A0A062TNY3_9PROT</name>
<feature type="region of interest" description="Disordered" evidence="1">
    <location>
        <begin position="137"/>
        <end position="164"/>
    </location>
</feature>
<dbReference type="InterPro" id="IPR021395">
    <property type="entry name" value="DUF3035"/>
</dbReference>
<sequence length="164" mass="17292">MKKQIFLLAAGVAVAASTACTSSGSGARTPDEFRVVTMAPLTVPPNYKLRPPSAGGSLPPELDGSRNETATAFGTTIGQDASASERALVAAANANAVDPIIRTEVDYEETKTLRKPKSIADRILFWRSDDEETIAGLESDSATGGEEVTIERTNEKARIKLPGT</sequence>
<dbReference type="PROSITE" id="PS51257">
    <property type="entry name" value="PROKAR_LIPOPROTEIN"/>
    <property type="match status" value="1"/>
</dbReference>
<dbReference type="STRING" id="1280941.HY2_04515"/>
<feature type="compositionally biased region" description="Basic and acidic residues" evidence="1">
    <location>
        <begin position="149"/>
        <end position="158"/>
    </location>
</feature>
<evidence type="ECO:0000313" key="3">
    <source>
        <dbReference type="Proteomes" id="UP000249123"/>
    </source>
</evidence>
<reference evidence="2 3" key="1">
    <citation type="submission" date="2013-04" db="EMBL/GenBank/DDBJ databases">
        <title>Hyphomonas sp. T24B3 Genome Sequencing.</title>
        <authorList>
            <person name="Lai Q."/>
            <person name="Shao Z."/>
        </authorList>
    </citation>
    <scope>NUCLEOTIDE SEQUENCE [LARGE SCALE GENOMIC DNA]</scope>
    <source>
        <strain evidence="2 3">T24B3</strain>
    </source>
</reference>
<evidence type="ECO:0000313" key="2">
    <source>
        <dbReference type="EMBL" id="RAN31298.1"/>
    </source>
</evidence>
<gene>
    <name evidence="2" type="ORF">HY3_04210</name>
</gene>
<dbReference type="AlphaFoldDB" id="A0A062TNY3"/>
<dbReference type="eggNOG" id="ENOG5030N9J">
    <property type="taxonomic scope" value="Bacteria"/>
</dbReference>
<accession>A0A062TNY3</accession>
<feature type="region of interest" description="Disordered" evidence="1">
    <location>
        <begin position="46"/>
        <end position="71"/>
    </location>
</feature>
<comment type="caution">
    <text evidence="2">The sequence shown here is derived from an EMBL/GenBank/DDBJ whole genome shotgun (WGS) entry which is preliminary data.</text>
</comment>
<dbReference type="Proteomes" id="UP000249123">
    <property type="component" value="Unassembled WGS sequence"/>
</dbReference>
<dbReference type="RefSeq" id="WP_034828690.1">
    <property type="nucleotide sequence ID" value="NZ_AWFA01000056.1"/>
</dbReference>
<dbReference type="Pfam" id="PF11233">
    <property type="entry name" value="DUF3035"/>
    <property type="match status" value="1"/>
</dbReference>
<proteinExistence type="predicted"/>
<keyword evidence="3" id="KW-1185">Reference proteome</keyword>
<accession>A0A328K4G1</accession>